<feature type="transmembrane region" description="Helical" evidence="1">
    <location>
        <begin position="310"/>
        <end position="329"/>
    </location>
</feature>
<feature type="transmembrane region" description="Helical" evidence="1">
    <location>
        <begin position="335"/>
        <end position="358"/>
    </location>
</feature>
<dbReference type="Pfam" id="PF05684">
    <property type="entry name" value="DUF819"/>
    <property type="match status" value="1"/>
</dbReference>
<feature type="transmembrane region" description="Helical" evidence="1">
    <location>
        <begin position="158"/>
        <end position="180"/>
    </location>
</feature>
<dbReference type="InterPro" id="IPR008537">
    <property type="entry name" value="DUF819"/>
</dbReference>
<feature type="transmembrane region" description="Helical" evidence="1">
    <location>
        <begin position="365"/>
        <end position="386"/>
    </location>
</feature>
<keyword evidence="1" id="KW-0812">Transmembrane</keyword>
<keyword evidence="1" id="KW-0472">Membrane</keyword>
<organism evidence="2 3">
    <name type="scientific">Mangrovibacterium marinum</name>
    <dbReference type="NCBI Taxonomy" id="1639118"/>
    <lineage>
        <taxon>Bacteria</taxon>
        <taxon>Pseudomonadati</taxon>
        <taxon>Bacteroidota</taxon>
        <taxon>Bacteroidia</taxon>
        <taxon>Marinilabiliales</taxon>
        <taxon>Prolixibacteraceae</taxon>
        <taxon>Mangrovibacterium</taxon>
    </lineage>
</organism>
<feature type="transmembrane region" description="Helical" evidence="1">
    <location>
        <begin position="97"/>
        <end position="114"/>
    </location>
</feature>
<evidence type="ECO:0000313" key="3">
    <source>
        <dbReference type="Proteomes" id="UP000243525"/>
    </source>
</evidence>
<feature type="transmembrane region" description="Helical" evidence="1">
    <location>
        <begin position="255"/>
        <end position="272"/>
    </location>
</feature>
<feature type="transmembrane region" description="Helical" evidence="1">
    <location>
        <begin position="392"/>
        <end position="417"/>
    </location>
</feature>
<feature type="transmembrane region" description="Helical" evidence="1">
    <location>
        <begin position="278"/>
        <end position="298"/>
    </location>
</feature>
<dbReference type="AlphaFoldDB" id="A0A2T5C4F9"/>
<keyword evidence="1" id="KW-1133">Transmembrane helix</keyword>
<dbReference type="EMBL" id="QAAD01000003">
    <property type="protein sequence ID" value="PTN09754.1"/>
    <property type="molecule type" value="Genomic_DNA"/>
</dbReference>
<dbReference type="RefSeq" id="WP_107821140.1">
    <property type="nucleotide sequence ID" value="NZ_OY782574.1"/>
</dbReference>
<dbReference type="PANTHER" id="PTHR34289">
    <property type="entry name" value="PROTEIN, PUTATIVE (DUF819)-RELATED"/>
    <property type="match status" value="1"/>
</dbReference>
<dbReference type="PANTHER" id="PTHR34289:SF8">
    <property type="entry name" value="DUF819 DOMAIN-CONTAINING PROTEIN"/>
    <property type="match status" value="1"/>
</dbReference>
<keyword evidence="3" id="KW-1185">Reference proteome</keyword>
<accession>A0A2T5C4F9</accession>
<evidence type="ECO:0000313" key="2">
    <source>
        <dbReference type="EMBL" id="PTN09754.1"/>
    </source>
</evidence>
<gene>
    <name evidence="2" type="ORF">C8N47_10338</name>
</gene>
<feature type="transmembrane region" description="Helical" evidence="1">
    <location>
        <begin position="186"/>
        <end position="209"/>
    </location>
</feature>
<proteinExistence type="predicted"/>
<feature type="transmembrane region" description="Helical" evidence="1">
    <location>
        <begin position="31"/>
        <end position="50"/>
    </location>
</feature>
<dbReference type="OrthoDB" id="653763at2"/>
<protein>
    <submittedName>
        <fullName evidence="2">Putative membrane protein</fullName>
    </submittedName>
</protein>
<feature type="transmembrane region" description="Helical" evidence="1">
    <location>
        <begin position="126"/>
        <end position="146"/>
    </location>
</feature>
<evidence type="ECO:0000256" key="1">
    <source>
        <dbReference type="SAM" id="Phobius"/>
    </source>
</evidence>
<sequence>MSVILLLIVFYLCFPAAIVYATHQSTVLNKIGAVVLAYIVGVVVGNVGLLPAMSEQMRSLLGGQAFLPDAQMTEYLQQGRLTAADLVPNQIARLQEILMTITIPLAIPLLLFSLDVKRWLKLARRAMISMVLGIVSLTIVIVIGFFSLKNLIPEAWKIAGMLVGIYTGGTPNLAAIATALEVDPNIFILVNTYEIVAGFFFLVLIMTVAQSLLNRFMHPFQSALTEEHLEPVQAANEEFEGMLTRSGILEMAKSFGLSLLIFAFAGGLSLLVPKSAQMVTVILGITTLGVAGSLLPAINRLKQSFSLGMYLILIFSLLVASMADLTALFNIDFFYLFLFVALGVFGTMLIHVFLSWLFKIDTDTTIITISALSFSPPFVPVVVSALKNKEVLISGLAVGTLGYIFGTYLGVTLAYFLNAFM</sequence>
<reference evidence="2 3" key="1">
    <citation type="submission" date="2018-04" db="EMBL/GenBank/DDBJ databases">
        <title>Genomic Encyclopedia of Archaeal and Bacterial Type Strains, Phase II (KMG-II): from individual species to whole genera.</title>
        <authorList>
            <person name="Goeker M."/>
        </authorList>
    </citation>
    <scope>NUCLEOTIDE SEQUENCE [LARGE SCALE GENOMIC DNA]</scope>
    <source>
        <strain evidence="2 3">DSM 28823</strain>
    </source>
</reference>
<comment type="caution">
    <text evidence="2">The sequence shown here is derived from an EMBL/GenBank/DDBJ whole genome shotgun (WGS) entry which is preliminary data.</text>
</comment>
<dbReference type="Proteomes" id="UP000243525">
    <property type="component" value="Unassembled WGS sequence"/>
</dbReference>
<name>A0A2T5C4F9_9BACT</name>